<evidence type="ECO:0000313" key="9">
    <source>
        <dbReference type="EMBL" id="KRH34601.1"/>
    </source>
</evidence>
<keyword evidence="6" id="KW-0804">Transcription</keyword>
<reference evidence="10" key="2">
    <citation type="submission" date="2018-02" db="UniProtKB">
        <authorList>
            <consortium name="EnsemblPlants"/>
        </authorList>
    </citation>
    <scope>IDENTIFICATION</scope>
    <source>
        <strain evidence="10">Williams 82</strain>
    </source>
</reference>
<dbReference type="Pfam" id="PF23320">
    <property type="entry name" value="Zn_SUZ12"/>
    <property type="match status" value="1"/>
</dbReference>
<evidence type="ECO:0000256" key="2">
    <source>
        <dbReference type="ARBA" id="ARBA00022723"/>
    </source>
</evidence>
<feature type="region of interest" description="Disordered" evidence="7">
    <location>
        <begin position="605"/>
        <end position="624"/>
    </location>
</feature>
<dbReference type="PROSITE" id="PS00028">
    <property type="entry name" value="ZINC_FINGER_C2H2_1"/>
    <property type="match status" value="1"/>
</dbReference>
<dbReference type="CDD" id="cd21553">
    <property type="entry name" value="VEFS-box_EMF2-like"/>
    <property type="match status" value="1"/>
</dbReference>
<organism evidence="10">
    <name type="scientific">Glycine max</name>
    <name type="common">Soybean</name>
    <name type="synonym">Glycine hispida</name>
    <dbReference type="NCBI Taxonomy" id="3847"/>
    <lineage>
        <taxon>Eukaryota</taxon>
        <taxon>Viridiplantae</taxon>
        <taxon>Streptophyta</taxon>
        <taxon>Embryophyta</taxon>
        <taxon>Tracheophyta</taxon>
        <taxon>Spermatophyta</taxon>
        <taxon>Magnoliopsida</taxon>
        <taxon>eudicotyledons</taxon>
        <taxon>Gunneridae</taxon>
        <taxon>Pentapetalae</taxon>
        <taxon>rosids</taxon>
        <taxon>fabids</taxon>
        <taxon>Fabales</taxon>
        <taxon>Fabaceae</taxon>
        <taxon>Papilionoideae</taxon>
        <taxon>50 kb inversion clade</taxon>
        <taxon>NPAAA clade</taxon>
        <taxon>indigoferoid/millettioid clade</taxon>
        <taxon>Phaseoleae</taxon>
        <taxon>Glycine</taxon>
        <taxon>Glycine subgen. Soja</taxon>
    </lineage>
</organism>
<keyword evidence="5" id="KW-0805">Transcription regulation</keyword>
<keyword evidence="2" id="KW-0479">Metal-binding</keyword>
<name>K7LKC7_SOYBN</name>
<reference evidence="9 10" key="1">
    <citation type="journal article" date="2010" name="Nature">
        <title>Genome sequence of the palaeopolyploid soybean.</title>
        <authorList>
            <person name="Schmutz J."/>
            <person name="Cannon S.B."/>
            <person name="Schlueter J."/>
            <person name="Ma J."/>
            <person name="Mitros T."/>
            <person name="Nelson W."/>
            <person name="Hyten D.L."/>
            <person name="Song Q."/>
            <person name="Thelen J.J."/>
            <person name="Cheng J."/>
            <person name="Xu D."/>
            <person name="Hellsten U."/>
            <person name="May G.D."/>
            <person name="Yu Y."/>
            <person name="Sakurai T."/>
            <person name="Umezawa T."/>
            <person name="Bhattacharyya M.K."/>
            <person name="Sandhu D."/>
            <person name="Valliyodan B."/>
            <person name="Lindquist E."/>
            <person name="Peto M."/>
            <person name="Grant D."/>
            <person name="Shu S."/>
            <person name="Goodstein D."/>
            <person name="Barry K."/>
            <person name="Futrell-Griggs M."/>
            <person name="Abernathy B."/>
            <person name="Du J."/>
            <person name="Tian Z."/>
            <person name="Zhu L."/>
            <person name="Gill N."/>
            <person name="Joshi T."/>
            <person name="Libault M."/>
            <person name="Sethuraman A."/>
            <person name="Zhang X.-C."/>
            <person name="Shinozaki K."/>
            <person name="Nguyen H.T."/>
            <person name="Wing R.A."/>
            <person name="Cregan P."/>
            <person name="Specht J."/>
            <person name="Grimwood J."/>
            <person name="Rokhsar D."/>
            <person name="Stacey G."/>
            <person name="Shoemaker R.C."/>
            <person name="Jackson S.A."/>
        </authorList>
    </citation>
    <scope>NUCLEOTIDE SEQUENCE [LARGE SCALE GENOMIC DNA]</scope>
    <source>
        <strain evidence="10">cv. Williams 82</strain>
        <tissue evidence="9">Callus</tissue>
    </source>
</reference>
<proteinExistence type="inferred from homology"/>
<dbReference type="OrthoDB" id="1429006at2759"/>
<dbReference type="InterPro" id="IPR019135">
    <property type="entry name" value="Polycomb_protein_VEFS-Box"/>
</dbReference>
<evidence type="ECO:0000313" key="10">
    <source>
        <dbReference type="EnsemblPlants" id="KRH34601"/>
    </source>
</evidence>
<dbReference type="GO" id="GO:0005634">
    <property type="term" value="C:nucleus"/>
    <property type="evidence" value="ECO:0000318"/>
    <property type="project" value="GO_Central"/>
</dbReference>
<dbReference type="GO" id="GO:0031490">
    <property type="term" value="F:chromatin DNA binding"/>
    <property type="evidence" value="ECO:0000318"/>
    <property type="project" value="GO_Central"/>
</dbReference>
<dbReference type="GO" id="GO:0008270">
    <property type="term" value="F:zinc ion binding"/>
    <property type="evidence" value="ECO:0007669"/>
    <property type="project" value="UniProtKB-KW"/>
</dbReference>
<dbReference type="PaxDb" id="3847-GLYMA10G33745.1"/>
<evidence type="ECO:0000256" key="1">
    <source>
        <dbReference type="ARBA" id="ARBA00007416"/>
    </source>
</evidence>
<dbReference type="PANTHER" id="PTHR22597:SF22">
    <property type="entry name" value="POLYCOMB GROUP PROTEIN EMBRYONIC FLOWER 2-RELATED"/>
    <property type="match status" value="1"/>
</dbReference>
<keyword evidence="3" id="KW-0863">Zinc-finger</keyword>
<dbReference type="InterPro" id="IPR056068">
    <property type="entry name" value="EMF2-like_DUF7651"/>
</dbReference>
<dbReference type="STRING" id="3847.K7LKC7"/>
<dbReference type="Gramene" id="KRH34601">
    <property type="protein sequence ID" value="KRH34601"/>
    <property type="gene ID" value="GLYMA_10G193800"/>
</dbReference>
<accession>K7LKC7</accession>
<dbReference type="EMBL" id="CM000843">
    <property type="protein sequence ID" value="KRH34601.1"/>
    <property type="molecule type" value="Genomic_DNA"/>
</dbReference>
<gene>
    <name evidence="10" type="primary">LOC100814462</name>
    <name evidence="9" type="ORF">GLYMA_10G193800</name>
</gene>
<dbReference type="eggNOG" id="KOG2350">
    <property type="taxonomic scope" value="Eukaryota"/>
</dbReference>
<feature type="region of interest" description="Disordered" evidence="7">
    <location>
        <begin position="1"/>
        <end position="24"/>
    </location>
</feature>
<dbReference type="EnsemblPlants" id="KRH34601">
    <property type="protein sequence ID" value="KRH34601"/>
    <property type="gene ID" value="GLYMA_10G193800"/>
</dbReference>
<evidence type="ECO:0000256" key="3">
    <source>
        <dbReference type="ARBA" id="ARBA00022771"/>
    </source>
</evidence>
<comment type="similarity">
    <text evidence="1">Belongs to the VEFS (VRN2-EMF2-FIS2-SU(Z)12) family.</text>
</comment>
<evidence type="ECO:0000256" key="6">
    <source>
        <dbReference type="ARBA" id="ARBA00023163"/>
    </source>
</evidence>
<dbReference type="PANTHER" id="PTHR22597">
    <property type="entry name" value="POLYCOMB GROUP PROTEIN"/>
    <property type="match status" value="1"/>
</dbReference>
<dbReference type="ExpressionAtlas" id="K7LKC7">
    <property type="expression patterns" value="baseline"/>
</dbReference>
<protein>
    <recommendedName>
        <fullName evidence="8">C2H2-type domain-containing protein</fullName>
    </recommendedName>
</protein>
<evidence type="ECO:0000256" key="7">
    <source>
        <dbReference type="SAM" id="MobiDB-lite"/>
    </source>
</evidence>
<keyword evidence="4" id="KW-0862">Zinc</keyword>
<dbReference type="InterPro" id="IPR057540">
    <property type="entry name" value="Znf_SUZ12"/>
</dbReference>
<evidence type="ECO:0000259" key="8">
    <source>
        <dbReference type="PROSITE" id="PS00028"/>
    </source>
</evidence>
<dbReference type="CDD" id="cd21749">
    <property type="entry name" value="ZnB-Zn_EMF2-like"/>
    <property type="match status" value="1"/>
</dbReference>
<dbReference type="AlphaFoldDB" id="K7LKC7"/>
<reference evidence="9" key="3">
    <citation type="submission" date="2018-07" db="EMBL/GenBank/DDBJ databases">
        <title>WGS assembly of Glycine max.</title>
        <authorList>
            <person name="Schmutz J."/>
            <person name="Cannon S."/>
            <person name="Schlueter J."/>
            <person name="Ma J."/>
            <person name="Mitros T."/>
            <person name="Nelson W."/>
            <person name="Hyten D."/>
            <person name="Song Q."/>
            <person name="Thelen J."/>
            <person name="Cheng J."/>
            <person name="Xu D."/>
            <person name="Hellsten U."/>
            <person name="May G."/>
            <person name="Yu Y."/>
            <person name="Sakurai T."/>
            <person name="Umezawa T."/>
            <person name="Bhattacharyya M."/>
            <person name="Sandhu D."/>
            <person name="Valliyodan B."/>
            <person name="Lindquist E."/>
            <person name="Peto M."/>
            <person name="Grant D."/>
            <person name="Shu S."/>
            <person name="Goodstein D."/>
            <person name="Barry K."/>
            <person name="Futrell-Griggs M."/>
            <person name="Abernathy B."/>
            <person name="Du J."/>
            <person name="Tian Z."/>
            <person name="Zhu L."/>
            <person name="Gill N."/>
            <person name="Joshi T."/>
            <person name="Libault M."/>
            <person name="Sethuraman A."/>
            <person name="Zhang X."/>
            <person name="Shinozaki K."/>
            <person name="Nguyen H."/>
            <person name="Wing R."/>
            <person name="Cregan P."/>
            <person name="Specht J."/>
            <person name="Grimwood J."/>
            <person name="Rokhsar D."/>
            <person name="Stacey G."/>
            <person name="Shoemaker R."/>
            <person name="Jackson S."/>
        </authorList>
    </citation>
    <scope>NUCLEOTIDE SEQUENCE</scope>
    <source>
        <tissue evidence="9">Callus</tissue>
    </source>
</reference>
<feature type="domain" description="C2H2-type" evidence="8">
    <location>
        <begin position="338"/>
        <end position="359"/>
    </location>
</feature>
<dbReference type="Pfam" id="PF24663">
    <property type="entry name" value="DUF7651"/>
    <property type="match status" value="1"/>
</dbReference>
<keyword evidence="11" id="KW-1185">Reference proteome</keyword>
<evidence type="ECO:0000313" key="11">
    <source>
        <dbReference type="Proteomes" id="UP000008827"/>
    </source>
</evidence>
<dbReference type="Pfam" id="PF09733">
    <property type="entry name" value="VEFS-Box"/>
    <property type="match status" value="1"/>
</dbReference>
<evidence type="ECO:0000256" key="4">
    <source>
        <dbReference type="ARBA" id="ARBA00022833"/>
    </source>
</evidence>
<dbReference type="InterPro" id="IPR013087">
    <property type="entry name" value="Znf_C2H2_type"/>
</dbReference>
<evidence type="ECO:0000256" key="5">
    <source>
        <dbReference type="ARBA" id="ARBA00023015"/>
    </source>
</evidence>
<dbReference type="Proteomes" id="UP000008827">
    <property type="component" value="Chromosome 10"/>
</dbReference>
<sequence>MPDIPGTSSARMAASETNSRRTGQRNNRVVWENLSEEEKLAAIESLTVYCRPIELYNIIKSRTKKKPLYLRRCMDYHIKAKRKKRLVLTASLSWKDDDNRALFPLCVCLGRLDPNTEARSAQRYHVGKISSFKGLSGVDGKGNTQLEVNFMLPEFDKLAGEVSTAKYWFLVFASAGNPISLSRANSSPWPVEVSSNESWGGERCLYGKVSLNFHQDNGNVFPYFLLRKPGKIKIEMNLHPCILTYHLQYCIQRKSKIISIQDSRNSKAKLEQFEVSFCLEEFGAREKSSSQTNTSTEVSWIPPSSSQILWSKEGNVVFCYRYYNNKLHRTEVTENFSCTICLDRCASYKGLKCHLQSSHDGYFNFEFSNSEDFPFVFLSVKTVISTIKDVGAGINPRLQTFLYCAKRLKHREPTRGRTNETDRLLFNAGVPSPDESKAIILHPGPRCVPSIFDHDNGTHAMLQYDPEGVSDEILLPGPDCVLSVSDHDDVTHAMILDDHEGVSNATLHHEGVSNRDDGTRAMLLDDHEGSNATLHPGPDCVPSDDDGTHAMLEDDSEGVTNAILLPRPDYVPSLSDHHGGTRAVPQVDHEGVSNVIVLNPSQDCVASTSKHDHGAPKVRKARKKDKLPIEQYDPRIVARFEKRQFYHSHKYQPMALEEALLDEDSEDEMNEGAQEIEDRRRLAILDAPDHVKEFLSLWNAFIKKHRGRVLADGHINWACEAFTKYHSAEFAQSNSLAWNWRMFMIKLINQGLLKTSTFVACNNILEQCRKQNQDPQRQNQDPQS</sequence>